<dbReference type="InterPro" id="IPR008473">
    <property type="entry name" value="Phage_holin_3_7"/>
</dbReference>
<dbReference type="OrthoDB" id="9182726at2"/>
<feature type="transmembrane region" description="Helical" evidence="1">
    <location>
        <begin position="64"/>
        <end position="81"/>
    </location>
</feature>
<gene>
    <name evidence="2" type="ORF">FAZ21_06515</name>
</gene>
<keyword evidence="1" id="KW-1133">Transmembrane helix</keyword>
<sequence length="104" mass="11207">MLLLIINAVACAATCLRLLTYRRAGARHRPLYAWLAYVLIVATGTVALRTLLGVYPAAVDPSEVAINIVLCIAVFGVRGNVAELFRIGSVAWDGTERRNKGAPQ</sequence>
<protein>
    <submittedName>
        <fullName evidence="2">Phage holin family protein</fullName>
    </submittedName>
</protein>
<dbReference type="EMBL" id="SUMF01000004">
    <property type="protein sequence ID" value="TJZ75565.1"/>
    <property type="molecule type" value="Genomic_DNA"/>
</dbReference>
<dbReference type="AlphaFoldDB" id="A0A4U0Q3L1"/>
<accession>A0A4U0Q3L1</accession>
<name>A0A4U0Q3L1_9NEIS</name>
<dbReference type="Pfam" id="PF05449">
    <property type="entry name" value="Phage_holin_3_7"/>
    <property type="match status" value="1"/>
</dbReference>
<organism evidence="2 3">
    <name type="scientific">Chitiniphilus eburneus</name>
    <dbReference type="NCBI Taxonomy" id="2571148"/>
    <lineage>
        <taxon>Bacteria</taxon>
        <taxon>Pseudomonadati</taxon>
        <taxon>Pseudomonadota</taxon>
        <taxon>Betaproteobacteria</taxon>
        <taxon>Neisseriales</taxon>
        <taxon>Chitinibacteraceae</taxon>
        <taxon>Chitiniphilus</taxon>
    </lineage>
</organism>
<evidence type="ECO:0000313" key="2">
    <source>
        <dbReference type="EMBL" id="TJZ75565.1"/>
    </source>
</evidence>
<reference evidence="2 3" key="1">
    <citation type="submission" date="2019-04" db="EMBL/GenBank/DDBJ databases">
        <title>Chitiniphilus eburnea sp. nov., a novel chitinolytic bacterium isolated from aquaculture sludge.</title>
        <authorList>
            <person name="Sheng M."/>
        </authorList>
    </citation>
    <scope>NUCLEOTIDE SEQUENCE [LARGE SCALE GENOMIC DNA]</scope>
    <source>
        <strain evidence="2 3">HX-2-15</strain>
    </source>
</reference>
<feature type="transmembrane region" description="Helical" evidence="1">
    <location>
        <begin position="31"/>
        <end position="52"/>
    </location>
</feature>
<evidence type="ECO:0000313" key="3">
    <source>
        <dbReference type="Proteomes" id="UP000310016"/>
    </source>
</evidence>
<keyword evidence="3" id="KW-1185">Reference proteome</keyword>
<evidence type="ECO:0000256" key="1">
    <source>
        <dbReference type="SAM" id="Phobius"/>
    </source>
</evidence>
<dbReference type="Proteomes" id="UP000310016">
    <property type="component" value="Unassembled WGS sequence"/>
</dbReference>
<dbReference type="RefSeq" id="WP_136772478.1">
    <property type="nucleotide sequence ID" value="NZ_SUMF01000004.1"/>
</dbReference>
<proteinExistence type="predicted"/>
<keyword evidence="1" id="KW-0472">Membrane</keyword>
<keyword evidence="1" id="KW-0812">Transmembrane</keyword>
<comment type="caution">
    <text evidence="2">The sequence shown here is derived from an EMBL/GenBank/DDBJ whole genome shotgun (WGS) entry which is preliminary data.</text>
</comment>